<comment type="caution">
    <text evidence="1">The sequence shown here is derived from an EMBL/GenBank/DDBJ whole genome shotgun (WGS) entry which is preliminary data.</text>
</comment>
<gene>
    <name evidence="1" type="ORF">VIBC2010_06804</name>
</gene>
<dbReference type="OrthoDB" id="5819165at2"/>
<dbReference type="AlphaFoldDB" id="E3BJ88"/>
<organism evidence="1 2">
    <name type="scientific">Vibrio caribbeanicus ATCC BAA-2122</name>
    <dbReference type="NCBI Taxonomy" id="796620"/>
    <lineage>
        <taxon>Bacteria</taxon>
        <taxon>Pseudomonadati</taxon>
        <taxon>Pseudomonadota</taxon>
        <taxon>Gammaproteobacteria</taxon>
        <taxon>Vibrionales</taxon>
        <taxon>Vibrionaceae</taxon>
        <taxon>Vibrio</taxon>
    </lineage>
</organism>
<dbReference type="EMBL" id="AEIU01000069">
    <property type="protein sequence ID" value="EFP96657.1"/>
    <property type="molecule type" value="Genomic_DNA"/>
</dbReference>
<dbReference type="Proteomes" id="UP000002943">
    <property type="component" value="Unassembled WGS sequence"/>
</dbReference>
<evidence type="ECO:0000313" key="1">
    <source>
        <dbReference type="EMBL" id="EFP96657.1"/>
    </source>
</evidence>
<evidence type="ECO:0000313" key="2">
    <source>
        <dbReference type="Proteomes" id="UP000002943"/>
    </source>
</evidence>
<protein>
    <submittedName>
        <fullName evidence="1">Uncharacterized protein</fullName>
    </submittedName>
</protein>
<dbReference type="RefSeq" id="WP_009601084.1">
    <property type="nucleotide sequence ID" value="NZ_AEIU01000069.1"/>
</dbReference>
<accession>E3BJ88</accession>
<sequence length="70" mass="7882">MIISFTIFKTAQQWESKLHQLNSDVLRKNVQIKGGMGYVTPSFTYCEESETGQISDPHGEMIGEFSILPS</sequence>
<reference evidence="1 2" key="1">
    <citation type="journal article" date="2012" name="Int. J. Syst. Evol. Microbiol.">
        <title>Vibrio caribbeanicus sp. nov., isolated from the marine sponge Scleritoderma cyanea.</title>
        <authorList>
            <person name="Hoffmann M."/>
            <person name="Monday S.R."/>
            <person name="Allard M.W."/>
            <person name="Strain E.A."/>
            <person name="Whittaker P."/>
            <person name="Naum M."/>
            <person name="McCarthy P.J."/>
            <person name="Lopez J.V."/>
            <person name="Fischer M."/>
            <person name="Brown E.W."/>
        </authorList>
    </citation>
    <scope>NUCLEOTIDE SEQUENCE [LARGE SCALE GENOMIC DNA]</scope>
    <source>
        <strain evidence="1 2">ATCC BAA-2122</strain>
    </source>
</reference>
<keyword evidence="2" id="KW-1185">Reference proteome</keyword>
<name>E3BJ88_9VIBR</name>
<proteinExistence type="predicted"/>